<feature type="domain" description="Protein kinase" evidence="10">
    <location>
        <begin position="306"/>
        <end position="599"/>
    </location>
</feature>
<evidence type="ECO:0000256" key="9">
    <source>
        <dbReference type="SAM" id="MobiDB-lite"/>
    </source>
</evidence>
<evidence type="ECO:0000256" key="4">
    <source>
        <dbReference type="ARBA" id="ARBA00022741"/>
    </source>
</evidence>
<keyword evidence="5 11" id="KW-0418">Kinase</keyword>
<feature type="compositionally biased region" description="Low complexity" evidence="9">
    <location>
        <begin position="144"/>
        <end position="154"/>
    </location>
</feature>
<proteinExistence type="predicted"/>
<dbReference type="InterPro" id="IPR000719">
    <property type="entry name" value="Prot_kinase_dom"/>
</dbReference>
<dbReference type="Gene3D" id="1.10.510.10">
    <property type="entry name" value="Transferase(Phosphotransferase) domain 1"/>
    <property type="match status" value="1"/>
</dbReference>
<feature type="non-terminal residue" evidence="11">
    <location>
        <position position="1"/>
    </location>
</feature>
<feature type="compositionally biased region" description="Polar residues" evidence="9">
    <location>
        <begin position="34"/>
        <end position="47"/>
    </location>
</feature>
<dbReference type="SMART" id="SM00220">
    <property type="entry name" value="S_TKc"/>
    <property type="match status" value="1"/>
</dbReference>
<evidence type="ECO:0000256" key="7">
    <source>
        <dbReference type="ARBA" id="ARBA00047899"/>
    </source>
</evidence>
<comment type="caution">
    <text evidence="11">The sequence shown here is derived from an EMBL/GenBank/DDBJ whole genome shotgun (WGS) entry which is preliminary data.</text>
</comment>
<accession>A0A8H6RE37</accession>
<dbReference type="Proteomes" id="UP000660729">
    <property type="component" value="Unassembled WGS sequence"/>
</dbReference>
<feature type="compositionally biased region" description="Low complexity" evidence="9">
    <location>
        <begin position="86"/>
        <end position="112"/>
    </location>
</feature>
<keyword evidence="6" id="KW-0067">ATP-binding</keyword>
<evidence type="ECO:0000256" key="6">
    <source>
        <dbReference type="ARBA" id="ARBA00022840"/>
    </source>
</evidence>
<comment type="catalytic activity">
    <reaction evidence="7">
        <text>L-threonyl-[protein] + ATP = O-phospho-L-threonyl-[protein] + ADP + H(+)</text>
        <dbReference type="Rhea" id="RHEA:46608"/>
        <dbReference type="Rhea" id="RHEA-COMP:11060"/>
        <dbReference type="Rhea" id="RHEA-COMP:11605"/>
        <dbReference type="ChEBI" id="CHEBI:15378"/>
        <dbReference type="ChEBI" id="CHEBI:30013"/>
        <dbReference type="ChEBI" id="CHEBI:30616"/>
        <dbReference type="ChEBI" id="CHEBI:61977"/>
        <dbReference type="ChEBI" id="CHEBI:456216"/>
        <dbReference type="EC" id="2.7.11.1"/>
    </reaction>
</comment>
<evidence type="ECO:0000256" key="1">
    <source>
        <dbReference type="ARBA" id="ARBA00012513"/>
    </source>
</evidence>
<evidence type="ECO:0000256" key="5">
    <source>
        <dbReference type="ARBA" id="ARBA00022777"/>
    </source>
</evidence>
<keyword evidence="2" id="KW-0723">Serine/threonine-protein kinase</keyword>
<keyword evidence="12" id="KW-1185">Reference proteome</keyword>
<dbReference type="Gene3D" id="3.30.200.20">
    <property type="entry name" value="Phosphorylase Kinase, domain 1"/>
    <property type="match status" value="1"/>
</dbReference>
<dbReference type="OrthoDB" id="3638488at2759"/>
<dbReference type="GO" id="GO:0005524">
    <property type="term" value="F:ATP binding"/>
    <property type="evidence" value="ECO:0007669"/>
    <property type="project" value="UniProtKB-KW"/>
</dbReference>
<organism evidence="11 12">
    <name type="scientific">Pseudocercospora fuligena</name>
    <dbReference type="NCBI Taxonomy" id="685502"/>
    <lineage>
        <taxon>Eukaryota</taxon>
        <taxon>Fungi</taxon>
        <taxon>Dikarya</taxon>
        <taxon>Ascomycota</taxon>
        <taxon>Pezizomycotina</taxon>
        <taxon>Dothideomycetes</taxon>
        <taxon>Dothideomycetidae</taxon>
        <taxon>Mycosphaerellales</taxon>
        <taxon>Mycosphaerellaceae</taxon>
        <taxon>Pseudocercospora</taxon>
    </lineage>
</organism>
<name>A0A8H6RE37_9PEZI</name>
<dbReference type="GO" id="GO:0035556">
    <property type="term" value="P:intracellular signal transduction"/>
    <property type="evidence" value="ECO:0007669"/>
    <property type="project" value="TreeGrafter"/>
</dbReference>
<reference evidence="11" key="1">
    <citation type="submission" date="2020-04" db="EMBL/GenBank/DDBJ databases">
        <title>Draft genome resource of the tomato pathogen Pseudocercospora fuligena.</title>
        <authorList>
            <person name="Zaccaron A."/>
        </authorList>
    </citation>
    <scope>NUCLEOTIDE SEQUENCE</scope>
    <source>
        <strain evidence="11">PF001</strain>
    </source>
</reference>
<dbReference type="PROSITE" id="PS50011">
    <property type="entry name" value="PROTEIN_KINASE_DOM"/>
    <property type="match status" value="1"/>
</dbReference>
<dbReference type="InterPro" id="IPR050236">
    <property type="entry name" value="Ser_Thr_kinase_AGC"/>
</dbReference>
<evidence type="ECO:0000313" key="12">
    <source>
        <dbReference type="Proteomes" id="UP000660729"/>
    </source>
</evidence>
<feature type="region of interest" description="Disordered" evidence="9">
    <location>
        <begin position="534"/>
        <end position="555"/>
    </location>
</feature>
<evidence type="ECO:0000313" key="11">
    <source>
        <dbReference type="EMBL" id="KAF7190846.1"/>
    </source>
</evidence>
<dbReference type="GO" id="GO:0004674">
    <property type="term" value="F:protein serine/threonine kinase activity"/>
    <property type="evidence" value="ECO:0007669"/>
    <property type="project" value="UniProtKB-KW"/>
</dbReference>
<evidence type="ECO:0000259" key="10">
    <source>
        <dbReference type="PROSITE" id="PS50011"/>
    </source>
</evidence>
<dbReference type="AlphaFoldDB" id="A0A8H6RE37"/>
<keyword evidence="4" id="KW-0547">Nucleotide-binding</keyword>
<dbReference type="EMBL" id="JABCIY010000168">
    <property type="protein sequence ID" value="KAF7190846.1"/>
    <property type="molecule type" value="Genomic_DNA"/>
</dbReference>
<evidence type="ECO:0000256" key="3">
    <source>
        <dbReference type="ARBA" id="ARBA00022679"/>
    </source>
</evidence>
<evidence type="ECO:0000256" key="2">
    <source>
        <dbReference type="ARBA" id="ARBA00022527"/>
    </source>
</evidence>
<sequence length="599" mass="66642">TRLDMDGTCEPNHRTATPPPPAMVGSEALHVSRSRGQLQSTSGNEQPVPQRKRSVRFEGFSQSQLDGQISDEPVTPPEPERRSRGSRSTSKSLEALAAKLKLDTATSTVVRRSSSKKKPNVPYIHTNLDGMNGNAREAEETPAPSFSSSSSPSSRGANAGWSPDSGTASTAATSWTTSPKSSGSRNKRATPEDCQKDSKSGGTGEENILPVIEEDSGRFLLIPVQETLVDIQPSVTTVENAAAAKCALETHFYDLMIEPHSPRSIRRKKFEKKLNEMCMPHDERMRVLKSTALQRHEVKGISIAGFDSIRVLGKGSFGVVRLVTERASNANDGTTSDENDGIRETINKMERNFSHSDGTAKRNLPQGKPLYDVFAMKVIRKSEMLRACQEGHLRAERDFLVAAEGSRWVVPLIASFQDNTNLYLVMEYMIGGDFLGLLLREDVLEEEVARWYVAEMILCIEEAHKMKWIHRDVKPDNFLISASGHLKISDFGLAFNGHWAHSQTYYNSQRESLLDKIGIKITGDDQDVIDEQEMREEAAKSPQRSPRSKVDVEESAHREGLLNWRNRLERRKLARSVVGTSQYMAPEVIMGQPYDGRCD</sequence>
<dbReference type="SUPFAM" id="SSF56112">
    <property type="entry name" value="Protein kinase-like (PK-like)"/>
    <property type="match status" value="1"/>
</dbReference>
<feature type="compositionally biased region" description="Basic and acidic residues" evidence="9">
    <location>
        <begin position="189"/>
        <end position="199"/>
    </location>
</feature>
<dbReference type="PANTHER" id="PTHR24356:SF400">
    <property type="entry name" value="SERINE_THREONINE-PROTEIN KINASE CBK1"/>
    <property type="match status" value="1"/>
</dbReference>
<dbReference type="Pfam" id="PF00069">
    <property type="entry name" value="Pkinase"/>
    <property type="match status" value="1"/>
</dbReference>
<feature type="region of interest" description="Disordered" evidence="9">
    <location>
        <begin position="1"/>
        <end position="209"/>
    </location>
</feature>
<dbReference type="PANTHER" id="PTHR24356">
    <property type="entry name" value="SERINE/THREONINE-PROTEIN KINASE"/>
    <property type="match status" value="1"/>
</dbReference>
<protein>
    <recommendedName>
        <fullName evidence="1">non-specific serine/threonine protein kinase</fullName>
        <ecNumber evidence="1">2.7.11.1</ecNumber>
    </recommendedName>
</protein>
<feature type="compositionally biased region" description="Low complexity" evidence="9">
    <location>
        <begin position="162"/>
        <end position="182"/>
    </location>
</feature>
<comment type="catalytic activity">
    <reaction evidence="8">
        <text>L-seryl-[protein] + ATP = O-phospho-L-seryl-[protein] + ADP + H(+)</text>
        <dbReference type="Rhea" id="RHEA:17989"/>
        <dbReference type="Rhea" id="RHEA-COMP:9863"/>
        <dbReference type="Rhea" id="RHEA-COMP:11604"/>
        <dbReference type="ChEBI" id="CHEBI:15378"/>
        <dbReference type="ChEBI" id="CHEBI:29999"/>
        <dbReference type="ChEBI" id="CHEBI:30616"/>
        <dbReference type="ChEBI" id="CHEBI:83421"/>
        <dbReference type="ChEBI" id="CHEBI:456216"/>
        <dbReference type="EC" id="2.7.11.1"/>
    </reaction>
</comment>
<keyword evidence="3" id="KW-0808">Transferase</keyword>
<dbReference type="EC" id="2.7.11.1" evidence="1"/>
<evidence type="ECO:0000256" key="8">
    <source>
        <dbReference type="ARBA" id="ARBA00048679"/>
    </source>
</evidence>
<dbReference type="InterPro" id="IPR011009">
    <property type="entry name" value="Kinase-like_dom_sf"/>
</dbReference>
<gene>
    <name evidence="11" type="ORF">HII31_08005</name>
</gene>